<evidence type="ECO:0000313" key="3">
    <source>
        <dbReference type="Proteomes" id="UP001597182"/>
    </source>
</evidence>
<comment type="caution">
    <text evidence="2">The sequence shown here is derived from an EMBL/GenBank/DDBJ whole genome shotgun (WGS) entry which is preliminary data.</text>
</comment>
<feature type="transmembrane region" description="Helical" evidence="1">
    <location>
        <begin position="126"/>
        <end position="146"/>
    </location>
</feature>
<evidence type="ECO:0000256" key="1">
    <source>
        <dbReference type="SAM" id="Phobius"/>
    </source>
</evidence>
<keyword evidence="1" id="KW-1133">Transmembrane helix</keyword>
<keyword evidence="1" id="KW-0472">Membrane</keyword>
<gene>
    <name evidence="2" type="ORF">ACFQ34_04650</name>
</gene>
<evidence type="ECO:0000313" key="2">
    <source>
        <dbReference type="EMBL" id="MFD1232566.1"/>
    </source>
</evidence>
<organism evidence="2 3">
    <name type="scientific">Pseudonocardia benzenivorans</name>
    <dbReference type="NCBI Taxonomy" id="228005"/>
    <lineage>
        <taxon>Bacteria</taxon>
        <taxon>Bacillati</taxon>
        <taxon>Actinomycetota</taxon>
        <taxon>Actinomycetes</taxon>
        <taxon>Pseudonocardiales</taxon>
        <taxon>Pseudonocardiaceae</taxon>
        <taxon>Pseudonocardia</taxon>
    </lineage>
</organism>
<dbReference type="Proteomes" id="UP001597182">
    <property type="component" value="Unassembled WGS sequence"/>
</dbReference>
<name>A0ABW3VCR4_9PSEU</name>
<protein>
    <recommendedName>
        <fullName evidence="4">DUF1648 domain-containing protein</fullName>
    </recommendedName>
</protein>
<dbReference type="EMBL" id="JBHTMB010000026">
    <property type="protein sequence ID" value="MFD1232566.1"/>
    <property type="molecule type" value="Genomic_DNA"/>
</dbReference>
<feature type="transmembrane region" description="Helical" evidence="1">
    <location>
        <begin position="53"/>
        <end position="73"/>
    </location>
</feature>
<dbReference type="RefSeq" id="WP_346094078.1">
    <property type="nucleotide sequence ID" value="NZ_BAABKS010000085.1"/>
</dbReference>
<reference evidence="3" key="1">
    <citation type="journal article" date="2019" name="Int. J. Syst. Evol. Microbiol.">
        <title>The Global Catalogue of Microorganisms (GCM) 10K type strain sequencing project: providing services to taxonomists for standard genome sequencing and annotation.</title>
        <authorList>
            <consortium name="The Broad Institute Genomics Platform"/>
            <consortium name="The Broad Institute Genome Sequencing Center for Infectious Disease"/>
            <person name="Wu L."/>
            <person name="Ma J."/>
        </authorList>
    </citation>
    <scope>NUCLEOTIDE SEQUENCE [LARGE SCALE GENOMIC DNA]</scope>
    <source>
        <strain evidence="3">CCUG 49018</strain>
    </source>
</reference>
<feature type="transmembrane region" description="Helical" evidence="1">
    <location>
        <begin position="180"/>
        <end position="199"/>
    </location>
</feature>
<keyword evidence="1" id="KW-0812">Transmembrane</keyword>
<evidence type="ECO:0008006" key="4">
    <source>
        <dbReference type="Google" id="ProtNLM"/>
    </source>
</evidence>
<feature type="transmembrane region" description="Helical" evidence="1">
    <location>
        <begin position="7"/>
        <end position="29"/>
    </location>
</feature>
<feature type="transmembrane region" description="Helical" evidence="1">
    <location>
        <begin position="93"/>
        <end position="114"/>
    </location>
</feature>
<accession>A0ABW3VCR4</accession>
<keyword evidence="3" id="KW-1185">Reference proteome</keyword>
<feature type="transmembrane region" description="Helical" evidence="1">
    <location>
        <begin position="205"/>
        <end position="225"/>
    </location>
</feature>
<proteinExistence type="predicted"/>
<sequence>MGRTTGAILTGAPHLVAVLPAVVTTLVAWDRLPAEMASRFAADGTVVDTMPRAAMLVAAILLGVVMSAVFAAIGGRSPAAPVSSVDTMRFFGLVSWATAGILGTVLLSAVLANVDAPDAAAAELPMSRLLVALGVAAVAGAVGYLVTPRSPVAPPQPAAEAIAVAPGELVSWSGRVESRASLALGAVLVVAGLAAAWPAGPLVGALLVAVGLAVLLLGSSALVTVDRRGLVVSLGVLGWPRLRVPADDIASVTTGDVSPAQFGGWGYRIVPGGSGVVLRRGPALIVTRRSGRRFTVTVDDARTAAGLLVGLGHRVS</sequence>